<evidence type="ECO:0000256" key="8">
    <source>
        <dbReference type="ARBA" id="ARBA00022989"/>
    </source>
</evidence>
<keyword evidence="6" id="KW-0808">Transferase</keyword>
<dbReference type="InterPro" id="IPR024320">
    <property type="entry name" value="LPG_synthase_C"/>
</dbReference>
<dbReference type="InterPro" id="IPR051211">
    <property type="entry name" value="PG_lysyltransferase"/>
</dbReference>
<evidence type="ECO:0000256" key="11">
    <source>
        <dbReference type="ARBA" id="ARBA00023251"/>
    </source>
</evidence>
<dbReference type="GO" id="GO:0046677">
    <property type="term" value="P:response to antibiotic"/>
    <property type="evidence" value="ECO:0007669"/>
    <property type="project" value="UniProtKB-KW"/>
</dbReference>
<dbReference type="GO" id="GO:0055091">
    <property type="term" value="P:phospholipid homeostasis"/>
    <property type="evidence" value="ECO:0007669"/>
    <property type="project" value="TreeGrafter"/>
</dbReference>
<dbReference type="SUPFAM" id="SSF55729">
    <property type="entry name" value="Acyl-CoA N-acyltransferases (Nat)"/>
    <property type="match status" value="1"/>
</dbReference>
<evidence type="ECO:0000256" key="9">
    <source>
        <dbReference type="ARBA" id="ARBA00023098"/>
    </source>
</evidence>
<reference evidence="16 17" key="1">
    <citation type="journal article" date="2011" name="Stand. Genomic Sci.">
        <title>Complete genome sequence of Rhodospirillum rubrum type strain (S1).</title>
        <authorList>
            <person name="Munk A.C."/>
            <person name="Copeland A."/>
            <person name="Lucas S."/>
            <person name="Lapidus A."/>
            <person name="Del Rio T.G."/>
            <person name="Barry K."/>
            <person name="Detter J.C."/>
            <person name="Hammon N."/>
            <person name="Israni S."/>
            <person name="Pitluck S."/>
            <person name="Brettin T."/>
            <person name="Bruce D."/>
            <person name="Han C."/>
            <person name="Tapia R."/>
            <person name="Gilna P."/>
            <person name="Schmutz J."/>
            <person name="Larimer F."/>
            <person name="Land M."/>
            <person name="Kyrpides N.C."/>
            <person name="Mavromatis K."/>
            <person name="Richardson P."/>
            <person name="Rohde M."/>
            <person name="Goker M."/>
            <person name="Klenk H.P."/>
            <person name="Zhang Y."/>
            <person name="Roberts G.P."/>
            <person name="Reslewic S."/>
            <person name="Schwartz D.C."/>
        </authorList>
    </citation>
    <scope>NUCLEOTIDE SEQUENCE [LARGE SCALE GENOMIC DNA]</scope>
    <source>
        <strain evidence="17">ATCC 11170 / ATH 1.1.1 / DSM 467 / LMG 4362 / NCIMB 8255 / S1</strain>
    </source>
</reference>
<evidence type="ECO:0000256" key="1">
    <source>
        <dbReference type="ARBA" id="ARBA00004651"/>
    </source>
</evidence>
<dbReference type="InterPro" id="IPR022791">
    <property type="entry name" value="L-PG_synthase/AglD"/>
</dbReference>
<feature type="transmembrane region" description="Helical" evidence="14">
    <location>
        <begin position="152"/>
        <end position="176"/>
    </location>
</feature>
<feature type="transmembrane region" description="Helical" evidence="14">
    <location>
        <begin position="188"/>
        <end position="208"/>
    </location>
</feature>
<sequence>MDGVNLPAQPAEGKAETPPHWTSGIVAVLAARRHALASAAGVVVLAVLSFAIYHMAREVDFQDVLAALRGTPWHAVGWAVLLTAVSFLSLSVYDVEALAHIGHKVPYPVVALTSFCSYAVGNTAGFGPLTGGAIRFRFYAPMGLEPECVGKVVVFVTAAFGLGLTAVTALSLLVAADDVAGVLSLPPLALQGGAVLAIGGLLALVVRASRPESKVALGRVALRLPRPRIMLGQFAATAVDIVACAGILWVLLPEIGLGFPAFVTLYAVAIGLGVLSHVPAGLGVFETIMIATLGRLAPMDQILGALVLYRVIYHILPLLLATVLVSIVETRRAMAGPAASKVVRSASQMAPPVISAMTLVLGAMLIFSGVTPALPGDLDILDAWIALPIVESAHFLASVLGLALVIVARGLAFRLDGAWWAAIAAAALAVVLSVLKAVALGEAIVLSVLVLALLATRAEFSRPASLLHQTLTPPWLAAIATIVISAFVLLFLTYQGVDYTDDLWWQFEISNEAPRSLRALLAVSLGAGSFAIWNLLRPAPGRTHLPSPQEIDRALAILETQPMAAANLLRMGDKSLMFSEDGKAFIMYGRQGRSWVALFDPVGARDSWPELVWRFVETARASGGRAAFYQVVPENLALYADAGLSAFKLGEEARIPLADFSLSGSKRYGLRQTVSRCSRDGLVFSLLSPDEIAAEMDRLEEISDAWLASHRAREKRFSLGAFDRSYVQSQTVAVLRRADQIVAFATVMTTALTEEATIDLMRFDDEAPRSAMEFLFIRLMEHFKAAGYDRLHLGMAPLSGLSSSPAAPFWHRVGRAVFEHGERFYNFQGLRAFKAKFQPEWQPRYLAVAGGLNPALALADIATLIGGGLKGVVGK</sequence>
<comment type="similarity">
    <text evidence="2">Belongs to the LPG synthase family.</text>
</comment>
<feature type="transmembrane region" description="Helical" evidence="14">
    <location>
        <begin position="349"/>
        <end position="371"/>
    </location>
</feature>
<name>Q2RQB8_RHORT</name>
<keyword evidence="8 14" id="KW-1133">Transmembrane helix</keyword>
<evidence type="ECO:0000256" key="12">
    <source>
        <dbReference type="ARBA" id="ARBA00031899"/>
    </source>
</evidence>
<keyword evidence="10 14" id="KW-0472">Membrane</keyword>
<feature type="transmembrane region" description="Helical" evidence="14">
    <location>
        <begin position="418"/>
        <end position="437"/>
    </location>
</feature>
<keyword evidence="17" id="KW-1185">Reference proteome</keyword>
<evidence type="ECO:0000256" key="5">
    <source>
        <dbReference type="ARBA" id="ARBA00022475"/>
    </source>
</evidence>
<evidence type="ECO:0000256" key="14">
    <source>
        <dbReference type="SAM" id="Phobius"/>
    </source>
</evidence>
<feature type="transmembrane region" description="Helical" evidence="14">
    <location>
        <begin position="383"/>
        <end position="406"/>
    </location>
</feature>
<feature type="transmembrane region" description="Helical" evidence="14">
    <location>
        <begin position="76"/>
        <end position="95"/>
    </location>
</feature>
<dbReference type="PANTHER" id="PTHR34697:SF2">
    <property type="entry name" value="PHOSPHATIDYLGLYCEROL LYSYLTRANSFERASE"/>
    <property type="match status" value="1"/>
</dbReference>
<keyword evidence="5" id="KW-1003">Cell membrane</keyword>
<dbReference type="GO" id="GO:0050071">
    <property type="term" value="F:phosphatidylglycerol lysyltransferase activity"/>
    <property type="evidence" value="ECO:0007669"/>
    <property type="project" value="UniProtKB-EC"/>
</dbReference>
<feature type="transmembrane region" description="Helical" evidence="14">
    <location>
        <begin position="472"/>
        <end position="497"/>
    </location>
</feature>
<feature type="transmembrane region" description="Helical" evidence="14">
    <location>
        <begin position="257"/>
        <end position="275"/>
    </location>
</feature>
<evidence type="ECO:0000256" key="3">
    <source>
        <dbReference type="ARBA" id="ARBA00012014"/>
    </source>
</evidence>
<dbReference type="eggNOG" id="COG2898">
    <property type="taxonomic scope" value="Bacteria"/>
</dbReference>
<dbReference type="AlphaFoldDB" id="Q2RQB8"/>
<dbReference type="KEGG" id="rru:Rru_A2880"/>
<dbReference type="PANTHER" id="PTHR34697">
    <property type="entry name" value="PHOSPHATIDYLGLYCEROL LYSYLTRANSFERASE"/>
    <property type="match status" value="1"/>
</dbReference>
<keyword evidence="7 14" id="KW-0812">Transmembrane</keyword>
<evidence type="ECO:0000256" key="13">
    <source>
        <dbReference type="ARBA" id="ARBA00047540"/>
    </source>
</evidence>
<comment type="subcellular location">
    <subcellularLocation>
        <location evidence="1">Cell membrane</location>
        <topology evidence="1">Multi-pass membrane protein</topology>
    </subcellularLocation>
</comment>
<dbReference type="STRING" id="269796.Rru_A2880"/>
<evidence type="ECO:0000256" key="7">
    <source>
        <dbReference type="ARBA" id="ARBA00022692"/>
    </source>
</evidence>
<protein>
    <recommendedName>
        <fullName evidence="4">Phosphatidylglycerol lysyltransferase</fullName>
        <ecNumber evidence="3">2.3.2.3</ecNumber>
    </recommendedName>
    <alternativeName>
        <fullName evidence="12">Lysylphosphatidylglycerol synthase</fullName>
    </alternativeName>
</protein>
<dbReference type="PhylomeDB" id="Q2RQB8"/>
<dbReference type="Pfam" id="PF03706">
    <property type="entry name" value="LPG_synthase_TM"/>
    <property type="match status" value="1"/>
</dbReference>
<dbReference type="EMBL" id="CP000230">
    <property type="protein sequence ID" value="ABC23677.1"/>
    <property type="molecule type" value="Genomic_DNA"/>
</dbReference>
<comment type="catalytic activity">
    <reaction evidence="13">
        <text>L-lysyl-tRNA(Lys) + a 1,2-diacyl-sn-glycero-3-phospho-(1'-sn-glycerol) = a 1,2-diacyl-sn-glycero-3-phospho-1'-(3'-O-L-lysyl)-sn-glycerol + tRNA(Lys)</text>
        <dbReference type="Rhea" id="RHEA:10668"/>
        <dbReference type="Rhea" id="RHEA-COMP:9696"/>
        <dbReference type="Rhea" id="RHEA-COMP:9697"/>
        <dbReference type="ChEBI" id="CHEBI:64716"/>
        <dbReference type="ChEBI" id="CHEBI:75792"/>
        <dbReference type="ChEBI" id="CHEBI:78442"/>
        <dbReference type="ChEBI" id="CHEBI:78529"/>
        <dbReference type="EC" id="2.3.2.3"/>
    </reaction>
</comment>
<evidence type="ECO:0000259" key="15">
    <source>
        <dbReference type="Pfam" id="PF09924"/>
    </source>
</evidence>
<feature type="domain" description="Phosphatidylglycerol lysyltransferase C-terminal" evidence="15">
    <location>
        <begin position="558"/>
        <end position="847"/>
    </location>
</feature>
<evidence type="ECO:0000256" key="10">
    <source>
        <dbReference type="ARBA" id="ARBA00023136"/>
    </source>
</evidence>
<evidence type="ECO:0000256" key="2">
    <source>
        <dbReference type="ARBA" id="ARBA00008627"/>
    </source>
</evidence>
<dbReference type="PATRIC" id="fig|269796.9.peg.2989"/>
<gene>
    <name evidence="16" type="ordered locus">Rru_A2880</name>
</gene>
<proteinExistence type="inferred from homology"/>
<evidence type="ECO:0000313" key="17">
    <source>
        <dbReference type="Proteomes" id="UP000001929"/>
    </source>
</evidence>
<dbReference type="Proteomes" id="UP000001929">
    <property type="component" value="Chromosome"/>
</dbReference>
<dbReference type="EnsemblBacteria" id="ABC23677">
    <property type="protein sequence ID" value="ABC23677"/>
    <property type="gene ID" value="Rru_A2880"/>
</dbReference>
<accession>Q2RQB8</accession>
<keyword evidence="11" id="KW-0046">Antibiotic resistance</keyword>
<dbReference type="HOGENOM" id="CLU_008255_7_0_5"/>
<dbReference type="Pfam" id="PF09924">
    <property type="entry name" value="LPG_synthase_C"/>
    <property type="match status" value="1"/>
</dbReference>
<feature type="transmembrane region" description="Helical" evidence="14">
    <location>
        <begin position="229"/>
        <end position="251"/>
    </location>
</feature>
<feature type="transmembrane region" description="Helical" evidence="14">
    <location>
        <begin position="35"/>
        <end position="56"/>
    </location>
</feature>
<evidence type="ECO:0000256" key="4">
    <source>
        <dbReference type="ARBA" id="ARBA00021546"/>
    </source>
</evidence>
<dbReference type="RefSeq" id="WP_011390630.1">
    <property type="nucleotide sequence ID" value="NC_007643.1"/>
</dbReference>
<dbReference type="InterPro" id="IPR016181">
    <property type="entry name" value="Acyl_CoA_acyltransferase"/>
</dbReference>
<dbReference type="eggNOG" id="COG0392">
    <property type="taxonomic scope" value="Bacteria"/>
</dbReference>
<dbReference type="NCBIfam" id="NF033480">
    <property type="entry name" value="bifunc_MprF"/>
    <property type="match status" value="1"/>
</dbReference>
<dbReference type="GO" id="GO:0006629">
    <property type="term" value="P:lipid metabolic process"/>
    <property type="evidence" value="ECO:0007669"/>
    <property type="project" value="UniProtKB-KW"/>
</dbReference>
<evidence type="ECO:0000256" key="6">
    <source>
        <dbReference type="ARBA" id="ARBA00022679"/>
    </source>
</evidence>
<organism evidence="16 17">
    <name type="scientific">Rhodospirillum rubrum (strain ATCC 11170 / ATH 1.1.1 / DSM 467 / LMG 4362 / NCIMB 8255 / S1)</name>
    <dbReference type="NCBI Taxonomy" id="269796"/>
    <lineage>
        <taxon>Bacteria</taxon>
        <taxon>Pseudomonadati</taxon>
        <taxon>Pseudomonadota</taxon>
        <taxon>Alphaproteobacteria</taxon>
        <taxon>Rhodospirillales</taxon>
        <taxon>Rhodospirillaceae</taxon>
        <taxon>Rhodospirillum</taxon>
    </lineage>
</organism>
<dbReference type="GO" id="GO:0005886">
    <property type="term" value="C:plasma membrane"/>
    <property type="evidence" value="ECO:0007669"/>
    <property type="project" value="UniProtKB-SubCell"/>
</dbReference>
<evidence type="ECO:0000313" key="16">
    <source>
        <dbReference type="EMBL" id="ABC23677.1"/>
    </source>
</evidence>
<dbReference type="EC" id="2.3.2.3" evidence="3"/>
<keyword evidence="9" id="KW-0443">Lipid metabolism</keyword>
<feature type="transmembrane region" description="Helical" evidence="14">
    <location>
        <begin position="311"/>
        <end position="328"/>
    </location>
</feature>